<dbReference type="OrthoDB" id="9761274at2"/>
<dbReference type="EMBL" id="WIXJ01000003">
    <property type="protein sequence ID" value="MQY51327.1"/>
    <property type="molecule type" value="Genomic_DNA"/>
</dbReference>
<dbReference type="GO" id="GO:0005840">
    <property type="term" value="C:ribosome"/>
    <property type="evidence" value="ECO:0007669"/>
    <property type="project" value="UniProtKB-KW"/>
</dbReference>
<dbReference type="Proteomes" id="UP000480275">
    <property type="component" value="Unassembled WGS sequence"/>
</dbReference>
<dbReference type="Pfam" id="PF02624">
    <property type="entry name" value="YcaO"/>
    <property type="match status" value="1"/>
</dbReference>
<organism evidence="2 3">
    <name type="scientific">Rhodocyclus tenuis</name>
    <name type="common">Rhodospirillum tenue</name>
    <dbReference type="NCBI Taxonomy" id="1066"/>
    <lineage>
        <taxon>Bacteria</taxon>
        <taxon>Pseudomonadati</taxon>
        <taxon>Pseudomonadota</taxon>
        <taxon>Betaproteobacteria</taxon>
        <taxon>Rhodocyclales</taxon>
        <taxon>Rhodocyclaceae</taxon>
        <taxon>Rhodocyclus</taxon>
    </lineage>
</organism>
<proteinExistence type="predicted"/>
<dbReference type="NCBIfam" id="TIGR00702">
    <property type="entry name" value="YcaO-type kinase domain"/>
    <property type="match status" value="1"/>
</dbReference>
<evidence type="ECO:0000313" key="2">
    <source>
        <dbReference type="EMBL" id="MQY51327.1"/>
    </source>
</evidence>
<dbReference type="Pfam" id="PF18381">
    <property type="entry name" value="YcaO_C"/>
    <property type="match status" value="2"/>
</dbReference>
<feature type="domain" description="YcaO" evidence="1">
    <location>
        <begin position="61"/>
        <end position="431"/>
    </location>
</feature>
<comment type="caution">
    <text evidence="2">The sequence shown here is derived from an EMBL/GenBank/DDBJ whole genome shotgun (WGS) entry which is preliminary data.</text>
</comment>
<dbReference type="InterPro" id="IPR003776">
    <property type="entry name" value="YcaO-like_dom"/>
</dbReference>
<name>A0A6L5JVB5_RHOTE</name>
<sequence length="605" mass="64868">MPMLTPLAGKDAPLETTIERLRARLAALGFAVNESAWLNPLAGVWSVHLRDADCPLLFSNGKGGSELAARASALGEFCERLFSRHFWTHYALGADVTAGRPIHHPQERWFALNGARWPAGLLTPELRRVYDPDGALEPADFLDFNSADVERGICALPATRSRDGKTVWFPANIIGNLYLSNGIAAGNTLAEARTQALSEVVERHVKFRVLREGLCLPDVPEAVIARYPRLAEGIAGLRSAGFGLLVKDASLGGAFPVANVTLLNPHDQGCYASFGAHPRFAVALERALTELLQGRALDALAGFPEPGLDPEEVASAPNIEAHFVDSSGVVGWSFLADTPDFAFCEWDFAGDTQREAEWLTARLHDAGHDVYCIDYGVTDGLAVCRLLVPGVSEVYPIDDLRWENNRVGASLRAAILSLPSLGDDDCAALLASLNEQGFDDARPVSVLIGLAVDAGSFWEDLRIGELKTLLALAIGDLDAIREGCDWIGHFAQLHAARRRVYHCIETLLGLALGPADEAGDWDDDADSDAADDDCSTAGVPDASAWAPWRANLVHLFGDATLAQAEALLAGQQRFFGIDAPGASFTGCAMHARLLAAFARLAGDHA</sequence>
<dbReference type="InterPro" id="IPR041080">
    <property type="entry name" value="YcaO_C"/>
</dbReference>
<dbReference type="PANTHER" id="PTHR37809:SF1">
    <property type="entry name" value="RIBOSOMAL PROTEIN S12 METHYLTHIOTRANSFERASE ACCESSORY FACTOR YCAO"/>
    <property type="match status" value="1"/>
</dbReference>
<keyword evidence="2" id="KW-0689">Ribosomal protein</keyword>
<dbReference type="PROSITE" id="PS51664">
    <property type="entry name" value="YCAO"/>
    <property type="match status" value="1"/>
</dbReference>
<keyword evidence="2" id="KW-0687">Ribonucleoprotein</keyword>
<dbReference type="Gene3D" id="3.30.1330.230">
    <property type="match status" value="1"/>
</dbReference>
<dbReference type="PANTHER" id="PTHR37809">
    <property type="entry name" value="RIBOSOMAL PROTEIN S12 METHYLTHIOTRANSFERASE ACCESSORY FACTOR YCAO"/>
    <property type="match status" value="1"/>
</dbReference>
<reference evidence="2 3" key="1">
    <citation type="submission" date="2019-10" db="EMBL/GenBank/DDBJ databases">
        <title>Whole-genome sequence of the purple nonsulfur photosynthetic bacterium Rhodocyclus tenuis.</title>
        <authorList>
            <person name="Kyndt J.A."/>
            <person name="Meyer T.E."/>
        </authorList>
    </citation>
    <scope>NUCLEOTIDE SEQUENCE [LARGE SCALE GENOMIC DNA]</scope>
    <source>
        <strain evidence="2 3">DSM 110</strain>
    </source>
</reference>
<dbReference type="AlphaFoldDB" id="A0A6L5JVB5"/>
<dbReference type="NCBIfam" id="NF040716">
    <property type="entry name" value="YcaO_for_S12"/>
    <property type="match status" value="1"/>
</dbReference>
<protein>
    <submittedName>
        <fullName evidence="2">30s ribosomal protein S12 methylthiotransferase accessory protein YcaO</fullName>
    </submittedName>
</protein>
<evidence type="ECO:0000259" key="1">
    <source>
        <dbReference type="PROSITE" id="PS51664"/>
    </source>
</evidence>
<evidence type="ECO:0000313" key="3">
    <source>
        <dbReference type="Proteomes" id="UP000480275"/>
    </source>
</evidence>
<accession>A0A6L5JVB5</accession>
<gene>
    <name evidence="2" type="ORF">GHK24_06025</name>
</gene>